<dbReference type="OrthoDB" id="238856at2759"/>
<dbReference type="AlphaFoldDB" id="A0A0S4IXF2"/>
<accession>A0A0S4IXF2</accession>
<dbReference type="VEuPathDB" id="TriTrypDB:BSAL_72460"/>
<evidence type="ECO:0000256" key="1">
    <source>
        <dbReference type="SAM" id="Phobius"/>
    </source>
</evidence>
<keyword evidence="3" id="KW-1185">Reference proteome</keyword>
<protein>
    <submittedName>
        <fullName evidence="2">Transmembrane protein, putative</fullName>
    </submittedName>
</protein>
<evidence type="ECO:0000313" key="2">
    <source>
        <dbReference type="EMBL" id="CUG06378.1"/>
    </source>
</evidence>
<reference evidence="3" key="1">
    <citation type="submission" date="2015-09" db="EMBL/GenBank/DDBJ databases">
        <authorList>
            <consortium name="Pathogen Informatics"/>
        </authorList>
    </citation>
    <scope>NUCLEOTIDE SEQUENCE [LARGE SCALE GENOMIC DNA]</scope>
    <source>
        <strain evidence="3">Lake Konstanz</strain>
    </source>
</reference>
<feature type="transmembrane region" description="Helical" evidence="1">
    <location>
        <begin position="50"/>
        <end position="69"/>
    </location>
</feature>
<organism evidence="2 3">
    <name type="scientific">Bodo saltans</name>
    <name type="common">Flagellated protozoan</name>
    <dbReference type="NCBI Taxonomy" id="75058"/>
    <lineage>
        <taxon>Eukaryota</taxon>
        <taxon>Discoba</taxon>
        <taxon>Euglenozoa</taxon>
        <taxon>Kinetoplastea</taxon>
        <taxon>Metakinetoplastina</taxon>
        <taxon>Eubodonida</taxon>
        <taxon>Bodonidae</taxon>
        <taxon>Bodo</taxon>
    </lineage>
</organism>
<keyword evidence="1 2" id="KW-0812">Transmembrane</keyword>
<evidence type="ECO:0000313" key="3">
    <source>
        <dbReference type="Proteomes" id="UP000051952"/>
    </source>
</evidence>
<proteinExistence type="predicted"/>
<dbReference type="Proteomes" id="UP000051952">
    <property type="component" value="Unassembled WGS sequence"/>
</dbReference>
<name>A0A0S4IXF2_BODSA</name>
<sequence>MVVQGGPEESVWKMRWVLAKDLWFLPKYRSFYIKTKRRELKMFWKYDSHIYIQKFGLVGLGLAVVVFAASRKTGALLMRLPTEDVNELLKHDAWVEERNKINLRKEQANKMLVDSSYISERNSPIK</sequence>
<dbReference type="EMBL" id="CYKH01000586">
    <property type="protein sequence ID" value="CUG06378.1"/>
    <property type="molecule type" value="Genomic_DNA"/>
</dbReference>
<gene>
    <name evidence="2" type="ORF">BSAL_72460</name>
</gene>
<keyword evidence="1" id="KW-0472">Membrane</keyword>
<keyword evidence="1" id="KW-1133">Transmembrane helix</keyword>
<dbReference type="OMA" id="DSHIYIQ"/>